<evidence type="ECO:0000256" key="1">
    <source>
        <dbReference type="SAM" id="Phobius"/>
    </source>
</evidence>
<keyword evidence="3" id="KW-1185">Reference proteome</keyword>
<reference evidence="2 3" key="1">
    <citation type="submission" date="2018-03" db="EMBL/GenBank/DDBJ databases">
        <title>Neisseria weixii sp. nov., isolated from the intestinal contents of Tibetan Plateau pika (Ochotona curzoniae) in Yushu, Qinghai Province, China.</title>
        <authorList>
            <person name="Gui Z."/>
        </authorList>
    </citation>
    <scope>NUCLEOTIDE SEQUENCE [LARGE SCALE GENOMIC DNA]</scope>
    <source>
        <strain evidence="2 3">ATCC 51483</strain>
    </source>
</reference>
<dbReference type="OrthoDB" id="8606662at2"/>
<organism evidence="2 3">
    <name type="scientific">Neisseria iguanae</name>
    <dbReference type="NCBI Taxonomy" id="90242"/>
    <lineage>
        <taxon>Bacteria</taxon>
        <taxon>Pseudomonadati</taxon>
        <taxon>Pseudomonadota</taxon>
        <taxon>Betaproteobacteria</taxon>
        <taxon>Neisseriales</taxon>
        <taxon>Neisseriaceae</taxon>
        <taxon>Neisseria</taxon>
    </lineage>
</organism>
<accession>A0A2P7U2U9</accession>
<sequence length="53" mass="5913">MKMLLGVGIVFGLVFIAYLNRHNNIGPAIMMALVFPIALVGMASSDRRDWYDN</sequence>
<feature type="transmembrane region" description="Helical" evidence="1">
    <location>
        <begin position="29"/>
        <end position="45"/>
    </location>
</feature>
<keyword evidence="1" id="KW-1133">Transmembrane helix</keyword>
<keyword evidence="1" id="KW-0472">Membrane</keyword>
<dbReference type="EMBL" id="PXYY01000004">
    <property type="protein sequence ID" value="PSJ81299.1"/>
    <property type="molecule type" value="Genomic_DNA"/>
</dbReference>
<evidence type="ECO:0000313" key="2">
    <source>
        <dbReference type="EMBL" id="PSJ81299.1"/>
    </source>
</evidence>
<protein>
    <submittedName>
        <fullName evidence="2">Pesticidal protein Cry5Aa</fullName>
    </submittedName>
</protein>
<evidence type="ECO:0000313" key="3">
    <source>
        <dbReference type="Proteomes" id="UP000241868"/>
    </source>
</evidence>
<proteinExistence type="predicted"/>
<comment type="caution">
    <text evidence="2">The sequence shown here is derived from an EMBL/GenBank/DDBJ whole genome shotgun (WGS) entry which is preliminary data.</text>
</comment>
<keyword evidence="1" id="KW-0812">Transmembrane</keyword>
<dbReference type="Proteomes" id="UP000241868">
    <property type="component" value="Unassembled WGS sequence"/>
</dbReference>
<dbReference type="RefSeq" id="WP_106739990.1">
    <property type="nucleotide sequence ID" value="NZ_PXYY01000004.1"/>
</dbReference>
<gene>
    <name evidence="2" type="ORF">C7N83_01070</name>
</gene>
<name>A0A2P7U2U9_9NEIS</name>
<dbReference type="AlphaFoldDB" id="A0A2P7U2U9"/>